<dbReference type="WBParaSite" id="TCONS_00014204.p1">
    <property type="protein sequence ID" value="TCONS_00014204.p1"/>
    <property type="gene ID" value="XLOC_009413"/>
</dbReference>
<name>A0A0K0E4T9_STRER</name>
<evidence type="ECO:0000313" key="5">
    <source>
        <dbReference type="Proteomes" id="UP000035681"/>
    </source>
</evidence>
<dbReference type="SUPFAM" id="SSF46785">
    <property type="entry name" value="Winged helix' DNA-binding domain"/>
    <property type="match status" value="1"/>
</dbReference>
<evidence type="ECO:0000313" key="7">
    <source>
        <dbReference type="WBParaSite" id="TCONS_00014204.p1"/>
    </source>
</evidence>
<feature type="compositionally biased region" description="Low complexity" evidence="3">
    <location>
        <begin position="274"/>
        <end position="288"/>
    </location>
</feature>
<dbReference type="WBParaSite" id="SSTP_0000450900.1">
    <property type="protein sequence ID" value="SSTP_0000450900.1"/>
    <property type="gene ID" value="SSTP_0000450900"/>
</dbReference>
<protein>
    <submittedName>
        <fullName evidence="6 7">HTH La-type RNA-binding domain-containing protein</fullName>
    </submittedName>
</protein>
<dbReference type="InterPro" id="IPR045180">
    <property type="entry name" value="La_dom_prot"/>
</dbReference>
<dbReference type="InterPro" id="IPR006630">
    <property type="entry name" value="La_HTH"/>
</dbReference>
<dbReference type="InterPro" id="IPR036388">
    <property type="entry name" value="WH-like_DNA-bd_sf"/>
</dbReference>
<reference evidence="6" key="1">
    <citation type="submission" date="2015-08" db="UniProtKB">
        <authorList>
            <consortium name="WormBaseParasite"/>
        </authorList>
    </citation>
    <scope>IDENTIFICATION</scope>
</reference>
<dbReference type="GO" id="GO:0003723">
    <property type="term" value="F:RNA binding"/>
    <property type="evidence" value="ECO:0007669"/>
    <property type="project" value="UniProtKB-UniRule"/>
</dbReference>
<keyword evidence="5" id="KW-1185">Reference proteome</keyword>
<feature type="region of interest" description="Disordered" evidence="3">
    <location>
        <begin position="241"/>
        <end position="297"/>
    </location>
</feature>
<dbReference type="Pfam" id="PF05383">
    <property type="entry name" value="La"/>
    <property type="match status" value="1"/>
</dbReference>
<dbReference type="PANTHER" id="PTHR22792">
    <property type="entry name" value="LUPUS LA PROTEIN-RELATED"/>
    <property type="match status" value="1"/>
</dbReference>
<feature type="region of interest" description="Disordered" evidence="3">
    <location>
        <begin position="1"/>
        <end position="79"/>
    </location>
</feature>
<dbReference type="AlphaFoldDB" id="A0A0K0E4T9"/>
<feature type="region of interest" description="Disordered" evidence="3">
    <location>
        <begin position="321"/>
        <end position="343"/>
    </location>
</feature>
<dbReference type="PROSITE" id="PS50961">
    <property type="entry name" value="HTH_LA"/>
    <property type="match status" value="1"/>
</dbReference>
<dbReference type="CDD" id="cd07323">
    <property type="entry name" value="LAM"/>
    <property type="match status" value="1"/>
</dbReference>
<sequence length="446" mass="51594">MNEQKIIKSTIGNNDGIKNQDRKIRQDKIGGNIYKNKNNNKNNNNNNNNNTNNNNKNNNNNKTQNKNKYQNNKPPQKNGIKCIENQRKVLQNEVAPPKPPNRGGFPSKPDGLIDRIEFYQTPTLNLEIAYFNPDVVRSGIFGPHNPHLKPGQVNTKAIQEYQRKFNKPPPPHVYTGNFHSVEPVQILPHPNLMFNTFNCHPLTRGQQIQNMCKPLPQPRYGGIPKYGGVEVLPVNVTHPMNRNTTFNQNNYSKNINRNRNSYKNNIYDGGKNKQYQQQQQQQQQIPQYQHRKGGNYNNKIVSNNITISNQYNNIISNVENNENNEKKNQTTNSMVKNNDTTNEINNDSALKEQIKKQIEYYFSEDNLIKDLYIRQLMNDSEEKGFVMIEDILNFNKIKNLTKTFPNPHETLIEVLKDSKKLELSNDKLKIRPGTSVLDQLNNLSFL</sequence>
<feature type="compositionally biased region" description="Basic and acidic residues" evidence="3">
    <location>
        <begin position="18"/>
        <end position="28"/>
    </location>
</feature>
<feature type="compositionally biased region" description="Low complexity" evidence="3">
    <location>
        <begin position="34"/>
        <end position="78"/>
    </location>
</feature>
<proteinExistence type="predicted"/>
<organism evidence="6">
    <name type="scientific">Strongyloides stercoralis</name>
    <name type="common">Threadworm</name>
    <dbReference type="NCBI Taxonomy" id="6248"/>
    <lineage>
        <taxon>Eukaryota</taxon>
        <taxon>Metazoa</taxon>
        <taxon>Ecdysozoa</taxon>
        <taxon>Nematoda</taxon>
        <taxon>Chromadorea</taxon>
        <taxon>Rhabditida</taxon>
        <taxon>Tylenchina</taxon>
        <taxon>Panagrolaimomorpha</taxon>
        <taxon>Strongyloidoidea</taxon>
        <taxon>Strongyloididae</taxon>
        <taxon>Strongyloides</taxon>
    </lineage>
</organism>
<dbReference type="STRING" id="6248.A0A0K0E4T9"/>
<accession>A0A0K0E4T9</accession>
<feature type="compositionally biased region" description="Polar residues" evidence="3">
    <location>
        <begin position="334"/>
        <end position="343"/>
    </location>
</feature>
<feature type="domain" description="HTH La-type RNA-binding" evidence="4">
    <location>
        <begin position="344"/>
        <end position="441"/>
    </location>
</feature>
<keyword evidence="1 2" id="KW-0694">RNA-binding</keyword>
<evidence type="ECO:0000256" key="3">
    <source>
        <dbReference type="SAM" id="MobiDB-lite"/>
    </source>
</evidence>
<dbReference type="Gene3D" id="1.10.10.10">
    <property type="entry name" value="Winged helix-like DNA-binding domain superfamily/Winged helix DNA-binding domain"/>
    <property type="match status" value="1"/>
</dbReference>
<evidence type="ECO:0000256" key="2">
    <source>
        <dbReference type="PROSITE-ProRule" id="PRU00332"/>
    </source>
</evidence>
<dbReference type="Proteomes" id="UP000035681">
    <property type="component" value="Unplaced"/>
</dbReference>
<dbReference type="SMART" id="SM00715">
    <property type="entry name" value="LA"/>
    <property type="match status" value="1"/>
</dbReference>
<evidence type="ECO:0000256" key="1">
    <source>
        <dbReference type="ARBA" id="ARBA00022884"/>
    </source>
</evidence>
<evidence type="ECO:0000313" key="6">
    <source>
        <dbReference type="WBParaSite" id="SSTP_0000450900.1"/>
    </source>
</evidence>
<feature type="compositionally biased region" description="Low complexity" evidence="3">
    <location>
        <begin position="249"/>
        <end position="266"/>
    </location>
</feature>
<dbReference type="InterPro" id="IPR036390">
    <property type="entry name" value="WH_DNA-bd_sf"/>
</dbReference>
<evidence type="ECO:0000259" key="4">
    <source>
        <dbReference type="PROSITE" id="PS50961"/>
    </source>
</evidence>